<dbReference type="Proteomes" id="UP000827986">
    <property type="component" value="Unassembled WGS sequence"/>
</dbReference>
<proteinExistence type="predicted"/>
<feature type="region of interest" description="Disordered" evidence="1">
    <location>
        <begin position="105"/>
        <end position="124"/>
    </location>
</feature>
<evidence type="ECO:0000256" key="1">
    <source>
        <dbReference type="SAM" id="MobiDB-lite"/>
    </source>
</evidence>
<reference evidence="2" key="1">
    <citation type="submission" date="2021-09" db="EMBL/GenBank/DDBJ databases">
        <title>The genome of Mauremys mutica provides insights into the evolution of semi-aquatic lifestyle.</title>
        <authorList>
            <person name="Gong S."/>
            <person name="Gao Y."/>
        </authorList>
    </citation>
    <scope>NUCLEOTIDE SEQUENCE</scope>
    <source>
        <strain evidence="2">MM-2020</strain>
        <tissue evidence="2">Muscle</tissue>
    </source>
</reference>
<protein>
    <submittedName>
        <fullName evidence="2">Uncharacterized protein</fullName>
    </submittedName>
</protein>
<keyword evidence="3" id="KW-1185">Reference proteome</keyword>
<comment type="caution">
    <text evidence="2">The sequence shown here is derived from an EMBL/GenBank/DDBJ whole genome shotgun (WGS) entry which is preliminary data.</text>
</comment>
<accession>A0A9D3X0X7</accession>
<sequence>MCLCRVTSRLPLPHFNPLHPPLPLGGRHLPTAATAFLRAAPAQAQATEPISQGEQGSPPWGESQDGGWASTTPLQEGSVAWGQDWPAACTSSQSEGWLPGEVEAGGLFPWRQTPPSLHKCQISS</sequence>
<organism evidence="2 3">
    <name type="scientific">Mauremys mutica</name>
    <name type="common">yellowpond turtle</name>
    <dbReference type="NCBI Taxonomy" id="74926"/>
    <lineage>
        <taxon>Eukaryota</taxon>
        <taxon>Metazoa</taxon>
        <taxon>Chordata</taxon>
        <taxon>Craniata</taxon>
        <taxon>Vertebrata</taxon>
        <taxon>Euteleostomi</taxon>
        <taxon>Archelosauria</taxon>
        <taxon>Testudinata</taxon>
        <taxon>Testudines</taxon>
        <taxon>Cryptodira</taxon>
        <taxon>Durocryptodira</taxon>
        <taxon>Testudinoidea</taxon>
        <taxon>Geoemydidae</taxon>
        <taxon>Geoemydinae</taxon>
        <taxon>Mauremys</taxon>
    </lineage>
</organism>
<dbReference type="EMBL" id="JAHDVG010000482">
    <property type="protein sequence ID" value="KAH1173529.1"/>
    <property type="molecule type" value="Genomic_DNA"/>
</dbReference>
<dbReference type="AlphaFoldDB" id="A0A9D3X0X7"/>
<name>A0A9D3X0X7_9SAUR</name>
<evidence type="ECO:0000313" key="2">
    <source>
        <dbReference type="EMBL" id="KAH1173529.1"/>
    </source>
</evidence>
<evidence type="ECO:0000313" key="3">
    <source>
        <dbReference type="Proteomes" id="UP000827986"/>
    </source>
</evidence>
<gene>
    <name evidence="2" type="ORF">KIL84_017368</name>
</gene>
<feature type="region of interest" description="Disordered" evidence="1">
    <location>
        <begin position="40"/>
        <end position="100"/>
    </location>
</feature>